<feature type="transmembrane region" description="Helical" evidence="5">
    <location>
        <begin position="74"/>
        <end position="92"/>
    </location>
</feature>
<comment type="caution">
    <text evidence="6">The sequence shown here is derived from an EMBL/GenBank/DDBJ whole genome shotgun (WGS) entry which is preliminary data.</text>
</comment>
<feature type="transmembrane region" description="Helical" evidence="5">
    <location>
        <begin position="199"/>
        <end position="225"/>
    </location>
</feature>
<organism evidence="6 7">
    <name type="scientific">Salinisphaera orenii MK-B5</name>
    <dbReference type="NCBI Taxonomy" id="856730"/>
    <lineage>
        <taxon>Bacteria</taxon>
        <taxon>Pseudomonadati</taxon>
        <taxon>Pseudomonadota</taxon>
        <taxon>Gammaproteobacteria</taxon>
        <taxon>Salinisphaerales</taxon>
        <taxon>Salinisphaeraceae</taxon>
        <taxon>Salinisphaera</taxon>
    </lineage>
</organism>
<feature type="transmembrane region" description="Helical" evidence="5">
    <location>
        <begin position="355"/>
        <end position="373"/>
    </location>
</feature>
<dbReference type="InterPro" id="IPR047200">
    <property type="entry name" value="MFS_YcaD-like"/>
</dbReference>
<evidence type="ECO:0000256" key="3">
    <source>
        <dbReference type="ARBA" id="ARBA00023136"/>
    </source>
</evidence>
<feature type="transmembrane region" description="Helical" evidence="5">
    <location>
        <begin position="40"/>
        <end position="62"/>
    </location>
</feature>
<evidence type="ECO:0000313" key="6">
    <source>
        <dbReference type="EMBL" id="ROO27737.1"/>
    </source>
</evidence>
<evidence type="ECO:0000256" key="4">
    <source>
        <dbReference type="SAM" id="MobiDB-lite"/>
    </source>
</evidence>
<keyword evidence="3 5" id="KW-0472">Membrane</keyword>
<feature type="transmembrane region" description="Helical" evidence="5">
    <location>
        <begin position="98"/>
        <end position="119"/>
    </location>
</feature>
<dbReference type="AlphaFoldDB" id="A0A423PQ82"/>
<name>A0A423PQ82_9GAMM</name>
<keyword evidence="2 5" id="KW-1133">Transmembrane helix</keyword>
<dbReference type="GO" id="GO:0005886">
    <property type="term" value="C:plasma membrane"/>
    <property type="evidence" value="ECO:0007669"/>
    <property type="project" value="TreeGrafter"/>
</dbReference>
<proteinExistence type="predicted"/>
<dbReference type="RefSeq" id="WP_123630937.1">
    <property type="nucleotide sequence ID" value="NZ_AYKH01000012.1"/>
</dbReference>
<dbReference type="CDD" id="cd17477">
    <property type="entry name" value="MFS_YcaD_like"/>
    <property type="match status" value="1"/>
</dbReference>
<dbReference type="Gene3D" id="1.20.1250.20">
    <property type="entry name" value="MFS general substrate transporter like domains"/>
    <property type="match status" value="2"/>
</dbReference>
<dbReference type="EMBL" id="AYKH01000012">
    <property type="protein sequence ID" value="ROO27737.1"/>
    <property type="molecule type" value="Genomic_DNA"/>
</dbReference>
<keyword evidence="1 5" id="KW-0812">Transmembrane</keyword>
<gene>
    <name evidence="6" type="ORF">SAOR_07880</name>
</gene>
<dbReference type="PANTHER" id="PTHR23521:SF3">
    <property type="entry name" value="MFS TRANSPORTER"/>
    <property type="match status" value="1"/>
</dbReference>
<feature type="region of interest" description="Disordered" evidence="4">
    <location>
        <begin position="404"/>
        <end position="430"/>
    </location>
</feature>
<reference evidence="6 7" key="1">
    <citation type="submission" date="2013-10" db="EMBL/GenBank/DDBJ databases">
        <title>Salinisphaera orenii MK-B5 Genome Sequencing.</title>
        <authorList>
            <person name="Lai Q."/>
            <person name="Li C."/>
            <person name="Shao Z."/>
        </authorList>
    </citation>
    <scope>NUCLEOTIDE SEQUENCE [LARGE SCALE GENOMIC DNA]</scope>
    <source>
        <strain evidence="6 7">MK-B5</strain>
    </source>
</reference>
<feature type="transmembrane region" description="Helical" evidence="5">
    <location>
        <begin position="237"/>
        <end position="257"/>
    </location>
</feature>
<feature type="transmembrane region" description="Helical" evidence="5">
    <location>
        <begin position="322"/>
        <end position="343"/>
    </location>
</feature>
<dbReference type="InterPro" id="IPR036259">
    <property type="entry name" value="MFS_trans_sf"/>
</dbReference>
<dbReference type="GO" id="GO:0022857">
    <property type="term" value="F:transmembrane transporter activity"/>
    <property type="evidence" value="ECO:0007669"/>
    <property type="project" value="InterPro"/>
</dbReference>
<feature type="transmembrane region" description="Helical" evidence="5">
    <location>
        <begin position="264"/>
        <end position="283"/>
    </location>
</feature>
<dbReference type="Pfam" id="PF07690">
    <property type="entry name" value="MFS_1"/>
    <property type="match status" value="1"/>
</dbReference>
<protein>
    <submittedName>
        <fullName evidence="6">MFS transporter</fullName>
    </submittedName>
</protein>
<keyword evidence="7" id="KW-1185">Reference proteome</keyword>
<evidence type="ECO:0000256" key="1">
    <source>
        <dbReference type="ARBA" id="ARBA00022692"/>
    </source>
</evidence>
<evidence type="ECO:0000256" key="5">
    <source>
        <dbReference type="SAM" id="Phobius"/>
    </source>
</evidence>
<accession>A0A423PQ82</accession>
<dbReference type="Proteomes" id="UP000283993">
    <property type="component" value="Unassembled WGS sequence"/>
</dbReference>
<evidence type="ECO:0000256" key="2">
    <source>
        <dbReference type="ARBA" id="ARBA00022989"/>
    </source>
</evidence>
<feature type="transmembrane region" description="Helical" evidence="5">
    <location>
        <begin position="289"/>
        <end position="310"/>
    </location>
</feature>
<dbReference type="SUPFAM" id="SSF103473">
    <property type="entry name" value="MFS general substrate transporter"/>
    <property type="match status" value="1"/>
</dbReference>
<sequence>MGQVIVSLAAMFASLALFIAGTALLGTVLAVQLADEGFSATAVGLVLVCHSIGFVLGSRLATGLIRRVGQIRSFSAFAAVGCVAALIHPMYIDGWLWAVLRGLVGFCAAGLIMVLESWISGRSTRATRGALLGVYQVVYFFAAALGQYLVAWGATDDYPIYSLVAILIVLSLVPLALTRSEAPVMGAIGRLHFGALYRLSPSGALGGLAGGVVISAFLALAPVYASSIGLSLEGVSRYMAFAVVATMVLQWPVGWVSDRFDRRWLSAVIAGLALIGALAAAAFGAGQAVVLYAATVAVFGLTGCLYPVSLSMINDGMAEGDPVAASAGLLFVYGIGTCIGPVAGALAMQGLGPDGLFVFLAAVLTVYGGFVIWRGVTTPSVPVDAQGPYVNIAAADTGPVILELDPRTHPDTPGAPPGAPPGESATGRGG</sequence>
<dbReference type="InterPro" id="IPR011701">
    <property type="entry name" value="MFS"/>
</dbReference>
<feature type="transmembrane region" description="Helical" evidence="5">
    <location>
        <begin position="158"/>
        <end position="178"/>
    </location>
</feature>
<evidence type="ECO:0000313" key="7">
    <source>
        <dbReference type="Proteomes" id="UP000283993"/>
    </source>
</evidence>
<feature type="transmembrane region" description="Helical" evidence="5">
    <location>
        <begin position="131"/>
        <end position="152"/>
    </location>
</feature>
<dbReference type="PANTHER" id="PTHR23521">
    <property type="entry name" value="TRANSPORTER MFS SUPERFAMILY"/>
    <property type="match status" value="1"/>
</dbReference>